<evidence type="ECO:0000313" key="4">
    <source>
        <dbReference type="RefSeq" id="XP_014680412.1"/>
    </source>
</evidence>
<dbReference type="GeneID" id="106820406"/>
<feature type="region of interest" description="Disordered" evidence="1">
    <location>
        <begin position="236"/>
        <end position="311"/>
    </location>
</feature>
<feature type="compositionally biased region" description="Basic residues" evidence="1">
    <location>
        <begin position="273"/>
        <end position="288"/>
    </location>
</feature>
<evidence type="ECO:0000256" key="2">
    <source>
        <dbReference type="SAM" id="Phobius"/>
    </source>
</evidence>
<evidence type="ECO:0000313" key="3">
    <source>
        <dbReference type="Proteomes" id="UP000695022"/>
    </source>
</evidence>
<reference evidence="4" key="1">
    <citation type="submission" date="2025-08" db="UniProtKB">
        <authorList>
            <consortium name="RefSeq"/>
        </authorList>
    </citation>
    <scope>IDENTIFICATION</scope>
</reference>
<dbReference type="Proteomes" id="UP000695022">
    <property type="component" value="Unplaced"/>
</dbReference>
<organism evidence="3 4">
    <name type="scientific">Priapulus caudatus</name>
    <name type="common">Priapulid worm</name>
    <dbReference type="NCBI Taxonomy" id="37621"/>
    <lineage>
        <taxon>Eukaryota</taxon>
        <taxon>Metazoa</taxon>
        <taxon>Ecdysozoa</taxon>
        <taxon>Scalidophora</taxon>
        <taxon>Priapulida</taxon>
        <taxon>Priapulimorpha</taxon>
        <taxon>Priapulimorphida</taxon>
        <taxon>Priapulidae</taxon>
        <taxon>Priapulus</taxon>
    </lineage>
</organism>
<dbReference type="RefSeq" id="XP_014680412.1">
    <property type="nucleotide sequence ID" value="XM_014824926.1"/>
</dbReference>
<accession>A0ABM1F7J1</accession>
<feature type="transmembrane region" description="Helical" evidence="2">
    <location>
        <begin position="6"/>
        <end position="30"/>
    </location>
</feature>
<sequence>DEPQYWLIGVIVGAVVALAFIIWCSLFIYYKCLKPHPAGEPGEPHLVSIKNKRYYVQDIGIDNPARDVENQLVPRSPPQLRSRAHYDVSATPVLSGKIAKNYIDGVRLGLSEKEHIIDSAYDDAGTSGDTSSEHHETKPTATSEITHEVDKSEGENEEDLHIREDSRLGVDREHRTAQENRPKLPKTELVRTTPLLLEFPPPIAIPLTSTRLENDLRYKEDMERFLQEKVELEKWRNKQQQKEKIKRKEQLSHRQPVLLDGSQSSVGPPTENKKKKHRRHTHHRRHHRPDTLSVSPPLTAQPGITTPKTLPDAEKLYDALHRMHDLLDEAFSLPNFKQR</sequence>
<proteinExistence type="predicted"/>
<name>A0ABM1F7J1_PRICU</name>
<feature type="region of interest" description="Disordered" evidence="1">
    <location>
        <begin position="121"/>
        <end position="187"/>
    </location>
</feature>
<gene>
    <name evidence="4" type="primary">LOC106820406</name>
</gene>
<keyword evidence="2" id="KW-1133">Transmembrane helix</keyword>
<evidence type="ECO:0000256" key="1">
    <source>
        <dbReference type="SAM" id="MobiDB-lite"/>
    </source>
</evidence>
<feature type="compositionally biased region" description="Basic and acidic residues" evidence="1">
    <location>
        <begin position="236"/>
        <end position="252"/>
    </location>
</feature>
<feature type="non-terminal residue" evidence="4">
    <location>
        <position position="339"/>
    </location>
</feature>
<feature type="non-terminal residue" evidence="4">
    <location>
        <position position="1"/>
    </location>
</feature>
<keyword evidence="3" id="KW-1185">Reference proteome</keyword>
<feature type="compositionally biased region" description="Polar residues" evidence="1">
    <location>
        <begin position="292"/>
        <end position="308"/>
    </location>
</feature>
<feature type="compositionally biased region" description="Basic and acidic residues" evidence="1">
    <location>
        <begin position="145"/>
        <end position="187"/>
    </location>
</feature>
<protein>
    <submittedName>
        <fullName evidence="4">Uncharacterized protein LOC106820406</fullName>
    </submittedName>
</protein>
<keyword evidence="2" id="KW-0812">Transmembrane</keyword>
<keyword evidence="2" id="KW-0472">Membrane</keyword>